<dbReference type="KEGG" id="xfs:D934_06275"/>
<sequence length="62" mass="6819">MYADPTHIRSHPVKVRFNDAERDLINALAQYNGMQPAALVRELALSVATAAIKNDKRQADAA</sequence>
<proteinExistence type="predicted"/>
<name>A0A060H3T2_XYLFS</name>
<dbReference type="RefSeq" id="WP_004085135.1">
    <property type="nucleotide sequence ID" value="NZ_CP006696.1"/>
</dbReference>
<dbReference type="HOGENOM" id="CLU_193912_1_0_6"/>
<dbReference type="AlphaFoldDB" id="A0A060H3T2"/>
<organism evidence="1 2">
    <name type="scientific">Xylella fastidiosa subsp. sandyi Ann-1</name>
    <dbReference type="NCBI Taxonomy" id="155920"/>
    <lineage>
        <taxon>Bacteria</taxon>
        <taxon>Pseudomonadati</taxon>
        <taxon>Pseudomonadota</taxon>
        <taxon>Gammaproteobacteria</taxon>
        <taxon>Lysobacterales</taxon>
        <taxon>Lysobacteraceae</taxon>
        <taxon>Xylella</taxon>
    </lineage>
</organism>
<dbReference type="EMBL" id="CP006696">
    <property type="protein sequence ID" value="AIC09950.1"/>
    <property type="molecule type" value="Genomic_DNA"/>
</dbReference>
<dbReference type="GeneID" id="93904909"/>
<gene>
    <name evidence="1" type="ORF">D934_06275</name>
</gene>
<evidence type="ECO:0000313" key="1">
    <source>
        <dbReference type="EMBL" id="AIC09950.1"/>
    </source>
</evidence>
<dbReference type="PATRIC" id="fig|155920.8.peg.1472"/>
<evidence type="ECO:0000313" key="2">
    <source>
        <dbReference type="Proteomes" id="UP000027215"/>
    </source>
</evidence>
<dbReference type="Proteomes" id="UP000027215">
    <property type="component" value="Chromosome"/>
</dbReference>
<reference evidence="1 2" key="1">
    <citation type="submission" date="2013-08" db="EMBL/GenBank/DDBJ databases">
        <authorList>
            <person name="Stouthamer R."/>
            <person name="Nunney L."/>
        </authorList>
    </citation>
    <scope>NUCLEOTIDE SEQUENCE [LARGE SCALE GENOMIC DNA]</scope>
    <source>
        <strain evidence="2">ann-1</strain>
    </source>
</reference>
<accession>A0A060H3T2</accession>
<protein>
    <submittedName>
        <fullName evidence="1">Uncharacterized protein</fullName>
    </submittedName>
</protein>